<evidence type="ECO:0000313" key="2">
    <source>
        <dbReference type="EMBL" id="MBB5874058.1"/>
    </source>
</evidence>
<keyword evidence="2" id="KW-0808">Transferase</keyword>
<dbReference type="RefSeq" id="WP_184845841.1">
    <property type="nucleotide sequence ID" value="NZ_JACHMN010000003.1"/>
</dbReference>
<reference evidence="2 3" key="1">
    <citation type="submission" date="2020-08" db="EMBL/GenBank/DDBJ databases">
        <title>Sequencing the genomes of 1000 actinobacteria strains.</title>
        <authorList>
            <person name="Klenk H.-P."/>
        </authorList>
    </citation>
    <scope>NUCLEOTIDE SEQUENCE [LARGE SCALE GENOMIC DNA]</scope>
    <source>
        <strain evidence="2 3">DSM 45362</strain>
    </source>
</reference>
<evidence type="ECO:0000313" key="3">
    <source>
        <dbReference type="Proteomes" id="UP000587527"/>
    </source>
</evidence>
<organism evidence="2 3">
    <name type="scientific">Allocatelliglobosispora scoriae</name>
    <dbReference type="NCBI Taxonomy" id="643052"/>
    <lineage>
        <taxon>Bacteria</taxon>
        <taxon>Bacillati</taxon>
        <taxon>Actinomycetota</taxon>
        <taxon>Actinomycetes</taxon>
        <taxon>Micromonosporales</taxon>
        <taxon>Micromonosporaceae</taxon>
        <taxon>Allocatelliglobosispora</taxon>
    </lineage>
</organism>
<dbReference type="AlphaFoldDB" id="A0A841C2R7"/>
<dbReference type="GO" id="GO:0032259">
    <property type="term" value="P:methylation"/>
    <property type="evidence" value="ECO:0007669"/>
    <property type="project" value="UniProtKB-KW"/>
</dbReference>
<sequence>MSAVMTPPLAAETAWLPGLESVEPHGEPDQALAERLLGPHSADVVAFLRLARAAGGPVLDLGSGDGRLALPLARLGFDVTAVDRCEASVERLRLRFDRARRRRAAFGDVTAVAAEMTTTPGVRRPGLIMLAGGVIAALDDAGRARLLAEAAQWLRPGGLIAFDHTRHDPCAVEADPVRWWSFTVPRYDGVVQSVLARQEIDPGARTETIHYDSHESDGHGLTRRAGWRTTKHLIDPATLAADLRRAGLRAVRRRAVTVGTGCRSVLVVCERRAD</sequence>
<evidence type="ECO:0000259" key="1">
    <source>
        <dbReference type="Pfam" id="PF13649"/>
    </source>
</evidence>
<dbReference type="EMBL" id="JACHMN010000003">
    <property type="protein sequence ID" value="MBB5874058.1"/>
    <property type="molecule type" value="Genomic_DNA"/>
</dbReference>
<dbReference type="InterPro" id="IPR029063">
    <property type="entry name" value="SAM-dependent_MTases_sf"/>
</dbReference>
<accession>A0A841C2R7</accession>
<dbReference type="CDD" id="cd02440">
    <property type="entry name" value="AdoMet_MTases"/>
    <property type="match status" value="1"/>
</dbReference>
<keyword evidence="2" id="KW-0489">Methyltransferase</keyword>
<dbReference type="SUPFAM" id="SSF53335">
    <property type="entry name" value="S-adenosyl-L-methionine-dependent methyltransferases"/>
    <property type="match status" value="1"/>
</dbReference>
<proteinExistence type="predicted"/>
<dbReference type="Pfam" id="PF13649">
    <property type="entry name" value="Methyltransf_25"/>
    <property type="match status" value="1"/>
</dbReference>
<keyword evidence="3" id="KW-1185">Reference proteome</keyword>
<feature type="domain" description="Methyltransferase" evidence="1">
    <location>
        <begin position="58"/>
        <end position="158"/>
    </location>
</feature>
<name>A0A841C2R7_9ACTN</name>
<gene>
    <name evidence="2" type="ORF">F4553_007492</name>
</gene>
<comment type="caution">
    <text evidence="2">The sequence shown here is derived from an EMBL/GenBank/DDBJ whole genome shotgun (WGS) entry which is preliminary data.</text>
</comment>
<dbReference type="Proteomes" id="UP000587527">
    <property type="component" value="Unassembled WGS sequence"/>
</dbReference>
<protein>
    <submittedName>
        <fullName evidence="2">SAM-dependent methyltransferase</fullName>
    </submittedName>
</protein>
<dbReference type="InterPro" id="IPR041698">
    <property type="entry name" value="Methyltransf_25"/>
</dbReference>
<dbReference type="Gene3D" id="3.40.50.150">
    <property type="entry name" value="Vaccinia Virus protein VP39"/>
    <property type="match status" value="1"/>
</dbReference>
<dbReference type="GO" id="GO:0008168">
    <property type="term" value="F:methyltransferase activity"/>
    <property type="evidence" value="ECO:0007669"/>
    <property type="project" value="UniProtKB-KW"/>
</dbReference>